<evidence type="ECO:0000313" key="8">
    <source>
        <dbReference type="Proteomes" id="UP000219514"/>
    </source>
</evidence>
<dbReference type="SUPFAM" id="SSF55785">
    <property type="entry name" value="PYP-like sensor domain (PAS domain)"/>
    <property type="match status" value="1"/>
</dbReference>
<dbReference type="GO" id="GO:0016301">
    <property type="term" value="F:kinase activity"/>
    <property type="evidence" value="ECO:0007669"/>
    <property type="project" value="UniProtKB-KW"/>
</dbReference>
<dbReference type="InterPro" id="IPR000014">
    <property type="entry name" value="PAS"/>
</dbReference>
<dbReference type="SUPFAM" id="SSF55781">
    <property type="entry name" value="GAF domain-like"/>
    <property type="match status" value="1"/>
</dbReference>
<gene>
    <name evidence="7" type="ORF">SAMN06893097_11463</name>
</gene>
<dbReference type="Pfam" id="PF03861">
    <property type="entry name" value="ANTAR"/>
    <property type="match status" value="1"/>
</dbReference>
<keyword evidence="1" id="KW-0808">Transferase</keyword>
<evidence type="ECO:0000256" key="3">
    <source>
        <dbReference type="ARBA" id="ARBA00023015"/>
    </source>
</evidence>
<evidence type="ECO:0000256" key="1">
    <source>
        <dbReference type="ARBA" id="ARBA00022679"/>
    </source>
</evidence>
<accession>A0A285EJR8</accession>
<dbReference type="Gene3D" id="1.10.10.10">
    <property type="entry name" value="Winged helix-like DNA-binding domain superfamily/Winged helix DNA-binding domain"/>
    <property type="match status" value="1"/>
</dbReference>
<keyword evidence="2" id="KW-0418">Kinase</keyword>
<dbReference type="PROSITE" id="PS50921">
    <property type="entry name" value="ANTAR"/>
    <property type="match status" value="1"/>
</dbReference>
<dbReference type="SMART" id="SM01012">
    <property type="entry name" value="ANTAR"/>
    <property type="match status" value="1"/>
</dbReference>
<dbReference type="EMBL" id="OBDO01000014">
    <property type="protein sequence ID" value="SNX99103.1"/>
    <property type="molecule type" value="Genomic_DNA"/>
</dbReference>
<keyword evidence="5" id="KW-0175">Coiled coil</keyword>
<keyword evidence="8" id="KW-1185">Reference proteome</keyword>
<dbReference type="InterPro" id="IPR005561">
    <property type="entry name" value="ANTAR"/>
</dbReference>
<dbReference type="Proteomes" id="UP000219514">
    <property type="component" value="Unassembled WGS sequence"/>
</dbReference>
<evidence type="ECO:0000256" key="2">
    <source>
        <dbReference type="ARBA" id="ARBA00022777"/>
    </source>
</evidence>
<dbReference type="Pfam" id="PF08448">
    <property type="entry name" value="PAS_4"/>
    <property type="match status" value="1"/>
</dbReference>
<evidence type="ECO:0000259" key="6">
    <source>
        <dbReference type="PROSITE" id="PS50921"/>
    </source>
</evidence>
<dbReference type="SMART" id="SM00065">
    <property type="entry name" value="GAF"/>
    <property type="match status" value="1"/>
</dbReference>
<dbReference type="GO" id="GO:0003723">
    <property type="term" value="F:RNA binding"/>
    <property type="evidence" value="ECO:0007669"/>
    <property type="project" value="InterPro"/>
</dbReference>
<dbReference type="SMART" id="SM00091">
    <property type="entry name" value="PAS"/>
    <property type="match status" value="1"/>
</dbReference>
<dbReference type="Gene3D" id="3.30.450.40">
    <property type="match status" value="1"/>
</dbReference>
<dbReference type="Gene3D" id="3.30.450.20">
    <property type="entry name" value="PAS domain"/>
    <property type="match status" value="1"/>
</dbReference>
<evidence type="ECO:0000256" key="5">
    <source>
        <dbReference type="SAM" id="Coils"/>
    </source>
</evidence>
<dbReference type="Pfam" id="PF13185">
    <property type="entry name" value="GAF_2"/>
    <property type="match status" value="1"/>
</dbReference>
<feature type="domain" description="ANTAR" evidence="6">
    <location>
        <begin position="345"/>
        <end position="406"/>
    </location>
</feature>
<dbReference type="OrthoDB" id="3688893at2"/>
<evidence type="ECO:0000313" key="7">
    <source>
        <dbReference type="EMBL" id="SNX99103.1"/>
    </source>
</evidence>
<dbReference type="InterPro" id="IPR003018">
    <property type="entry name" value="GAF"/>
</dbReference>
<protein>
    <submittedName>
        <fullName evidence="7">PAS fold-containing protein</fullName>
    </submittedName>
</protein>
<dbReference type="SUPFAM" id="SSF52172">
    <property type="entry name" value="CheY-like"/>
    <property type="match status" value="1"/>
</dbReference>
<dbReference type="InterPro" id="IPR013656">
    <property type="entry name" value="PAS_4"/>
</dbReference>
<reference evidence="7 8" key="1">
    <citation type="submission" date="2017-09" db="EMBL/GenBank/DDBJ databases">
        <authorList>
            <person name="Ehlers B."/>
            <person name="Leendertz F.H."/>
        </authorList>
    </citation>
    <scope>NUCLEOTIDE SEQUENCE [LARGE SCALE GENOMIC DNA]</scope>
    <source>
        <strain evidence="7 8">DSM 46844</strain>
    </source>
</reference>
<sequence length="418" mass="43871">MSGPDGLGAGEALDTLAELQVAHEELRVAEEEVRVQQEQIQQLLNRYEAERRWRGHLSAVVPVGLCITDGDGKVLDANPALAQQLHVPLSRLRGKPFSVFLSPADVRSYRSALRALGSGQAREHHSHVLVRGRGPDESPVSLFGFPELHGEPGGDTRIQWVLIPAGTPDGDADAGSRSVEAESLGLATALAELSSLPLAEGHRQELMGRMAVLVRSAVPAAGAVSISLGSPLAPQVLGSDSTAAQTFDGRQMQAGEGPCWNAYSSGEAVVTGDVDADPRWPVLARTAADGTVRSVLAIPLPEDGVPAGVLNVYSADRNAFDATGLRIAELVAAAVSGVLQTVAERESLRTLAANLEKALTSRAVIDQAKGVLMARLGVGADDAFARLVTLSNRLNVKLRDLAQLVVEGHADEVIAAGR</sequence>
<keyword evidence="3" id="KW-0805">Transcription regulation</keyword>
<dbReference type="CDD" id="cd00130">
    <property type="entry name" value="PAS"/>
    <property type="match status" value="1"/>
</dbReference>
<dbReference type="InterPro" id="IPR035965">
    <property type="entry name" value="PAS-like_dom_sf"/>
</dbReference>
<feature type="coiled-coil region" evidence="5">
    <location>
        <begin position="12"/>
        <end position="50"/>
    </location>
</feature>
<dbReference type="InterPro" id="IPR029016">
    <property type="entry name" value="GAF-like_dom_sf"/>
</dbReference>
<dbReference type="InterPro" id="IPR011006">
    <property type="entry name" value="CheY-like_superfamily"/>
</dbReference>
<organism evidence="7 8">
    <name type="scientific">Geodermatophilus sabuli</name>
    <dbReference type="NCBI Taxonomy" id="1564158"/>
    <lineage>
        <taxon>Bacteria</taxon>
        <taxon>Bacillati</taxon>
        <taxon>Actinomycetota</taxon>
        <taxon>Actinomycetes</taxon>
        <taxon>Geodermatophilales</taxon>
        <taxon>Geodermatophilaceae</taxon>
        <taxon>Geodermatophilus</taxon>
    </lineage>
</organism>
<dbReference type="RefSeq" id="WP_097209009.1">
    <property type="nucleotide sequence ID" value="NZ_JACHXB010000002.1"/>
</dbReference>
<keyword evidence="4" id="KW-0804">Transcription</keyword>
<evidence type="ECO:0000256" key="4">
    <source>
        <dbReference type="ARBA" id="ARBA00023163"/>
    </source>
</evidence>
<dbReference type="InterPro" id="IPR036388">
    <property type="entry name" value="WH-like_DNA-bd_sf"/>
</dbReference>
<dbReference type="AlphaFoldDB" id="A0A285EJR8"/>
<name>A0A285EJR8_9ACTN</name>
<proteinExistence type="predicted"/>